<sequence>MYTILDFCNAVLDFGIFGTAFVLCMELVSCYHRVSANIILNLFCCTGYVLLGAVGIWIHDWKWVLRFLYGSGTLLFFYYW</sequence>
<dbReference type="PaxDb" id="121845-A0A1S4EQV2"/>
<dbReference type="RefSeq" id="XP_017304546.2">
    <property type="nucleotide sequence ID" value="XM_017449057.2"/>
</dbReference>
<name>A0A1S4EQV2_DIACI</name>
<reference evidence="3" key="1">
    <citation type="submission" date="2025-08" db="UniProtKB">
        <authorList>
            <consortium name="RefSeq"/>
        </authorList>
    </citation>
    <scope>IDENTIFICATION</scope>
</reference>
<feature type="transmembrane region" description="Helical" evidence="1">
    <location>
        <begin position="12"/>
        <end position="31"/>
    </location>
</feature>
<feature type="transmembrane region" description="Helical" evidence="1">
    <location>
        <begin position="38"/>
        <end position="57"/>
    </location>
</feature>
<accession>A0A1S4EQV2</accession>
<evidence type="ECO:0000313" key="2">
    <source>
        <dbReference type="Proteomes" id="UP000079169"/>
    </source>
</evidence>
<keyword evidence="1" id="KW-1133">Transmembrane helix</keyword>
<evidence type="ECO:0000313" key="3">
    <source>
        <dbReference type="RefSeq" id="XP_017304546.2"/>
    </source>
</evidence>
<dbReference type="KEGG" id="dci:103522651"/>
<keyword evidence="2" id="KW-1185">Reference proteome</keyword>
<proteinExistence type="predicted"/>
<dbReference type="Proteomes" id="UP000079169">
    <property type="component" value="Unplaced"/>
</dbReference>
<dbReference type="STRING" id="121845.A0A1S4EQV2"/>
<dbReference type="GeneID" id="103522651"/>
<keyword evidence="1" id="KW-0472">Membrane</keyword>
<evidence type="ECO:0000256" key="1">
    <source>
        <dbReference type="SAM" id="Phobius"/>
    </source>
</evidence>
<dbReference type="AlphaFoldDB" id="A0A1S4EQV2"/>
<keyword evidence="1" id="KW-0812">Transmembrane</keyword>
<gene>
    <name evidence="3" type="primary">LOC103522651</name>
</gene>
<organism evidence="2 3">
    <name type="scientific">Diaphorina citri</name>
    <name type="common">Asian citrus psyllid</name>
    <dbReference type="NCBI Taxonomy" id="121845"/>
    <lineage>
        <taxon>Eukaryota</taxon>
        <taxon>Metazoa</taxon>
        <taxon>Ecdysozoa</taxon>
        <taxon>Arthropoda</taxon>
        <taxon>Hexapoda</taxon>
        <taxon>Insecta</taxon>
        <taxon>Pterygota</taxon>
        <taxon>Neoptera</taxon>
        <taxon>Paraneoptera</taxon>
        <taxon>Hemiptera</taxon>
        <taxon>Sternorrhyncha</taxon>
        <taxon>Psylloidea</taxon>
        <taxon>Psyllidae</taxon>
        <taxon>Diaphorininae</taxon>
        <taxon>Diaphorina</taxon>
    </lineage>
</organism>
<protein>
    <submittedName>
        <fullName evidence="3">Organic cation transporter protein-like</fullName>
    </submittedName>
</protein>